<protein>
    <recommendedName>
        <fullName evidence="5">HTH-type transcriptional regulator ArgP</fullName>
    </recommendedName>
</protein>
<dbReference type="NCBIfam" id="TIGR03298">
    <property type="entry name" value="argP"/>
    <property type="match status" value="1"/>
</dbReference>
<dbReference type="PANTHER" id="PTHR30579:SF2">
    <property type="entry name" value="HTH-TYPE TRANSCRIPTIONAL REGULATOR ARGP"/>
    <property type="match status" value="1"/>
</dbReference>
<comment type="function">
    <text evidence="5">Controls the transcription of genes involved in arginine and lysine metabolism.</text>
</comment>
<dbReference type="Proteomes" id="UP000199467">
    <property type="component" value="Unassembled WGS sequence"/>
</dbReference>
<gene>
    <name evidence="5" type="primary">argP</name>
    <name evidence="6" type="ORF">SAMN05216576_104227</name>
</gene>
<evidence type="ECO:0000256" key="5">
    <source>
        <dbReference type="HAMAP-Rule" id="MF_00513"/>
    </source>
</evidence>
<sequence>MFDYKLLAALAAVVEQAGFERAAQVLGLSQSAVSQRIKLLEARVGQPVLVRATPPAPTEIGRRLLNHVQQVRLLERDLQGQVPGLDEQALPERLRIAINADSLATWWAAATAEFCAAQQVLMELVVEDQEVGLKRMRAGEVAGCVCAAERPVAGARSLALGAMRYRALASPAFIARHFAAGVSADALVRAPAIVYGPDDQLQHRYLAGFGVTGAFAYHLCPSSEGFVRLAEGGLGWGLVPELQVREELASGRLVDLLPERFIDVPLYWHHWRNGGELLSELTECLRRAAGGALVQVQPGP</sequence>
<dbReference type="InterPro" id="IPR036390">
    <property type="entry name" value="WH_DNA-bd_sf"/>
</dbReference>
<dbReference type="PROSITE" id="PS50931">
    <property type="entry name" value="HTH_LYSR"/>
    <property type="match status" value="1"/>
</dbReference>
<dbReference type="SUPFAM" id="SSF53850">
    <property type="entry name" value="Periplasmic binding protein-like II"/>
    <property type="match status" value="1"/>
</dbReference>
<dbReference type="GeneID" id="83640366"/>
<accession>A0A1G6MUW8</accession>
<dbReference type="InterPro" id="IPR036388">
    <property type="entry name" value="WH-like_DNA-bd_sf"/>
</dbReference>
<dbReference type="GO" id="GO:0003677">
    <property type="term" value="F:DNA binding"/>
    <property type="evidence" value="ECO:0007669"/>
    <property type="project" value="UniProtKB-UniRule"/>
</dbReference>
<dbReference type="InterPro" id="IPR005119">
    <property type="entry name" value="LysR_subst-bd"/>
</dbReference>
<dbReference type="InterPro" id="IPR050176">
    <property type="entry name" value="LTTR"/>
</dbReference>
<dbReference type="Gene3D" id="1.10.10.10">
    <property type="entry name" value="Winged helix-like DNA-binding domain superfamily/Winged helix DNA-binding domain"/>
    <property type="match status" value="1"/>
</dbReference>
<comment type="similarity">
    <text evidence="1 5">Belongs to the LysR transcriptional regulatory family.</text>
</comment>
<dbReference type="EMBL" id="FMZQ01000004">
    <property type="protein sequence ID" value="SDC59408.1"/>
    <property type="molecule type" value="Genomic_DNA"/>
</dbReference>
<dbReference type="PANTHER" id="PTHR30579">
    <property type="entry name" value="TRANSCRIPTIONAL REGULATOR"/>
    <property type="match status" value="1"/>
</dbReference>
<keyword evidence="4 5" id="KW-0804">Transcription</keyword>
<dbReference type="Pfam" id="PF03466">
    <property type="entry name" value="LysR_substrate"/>
    <property type="match status" value="1"/>
</dbReference>
<evidence type="ECO:0000256" key="4">
    <source>
        <dbReference type="ARBA" id="ARBA00023163"/>
    </source>
</evidence>
<evidence type="ECO:0000313" key="6">
    <source>
        <dbReference type="EMBL" id="SDC59408.1"/>
    </source>
</evidence>
<dbReference type="GO" id="GO:0003700">
    <property type="term" value="F:DNA-binding transcription factor activity"/>
    <property type="evidence" value="ECO:0007669"/>
    <property type="project" value="UniProtKB-UniRule"/>
</dbReference>
<evidence type="ECO:0000313" key="7">
    <source>
        <dbReference type="Proteomes" id="UP000199467"/>
    </source>
</evidence>
<keyword evidence="3 5" id="KW-0238">DNA-binding</keyword>
<dbReference type="SUPFAM" id="SSF46785">
    <property type="entry name" value="Winged helix' DNA-binding domain"/>
    <property type="match status" value="1"/>
</dbReference>
<dbReference type="AlphaFoldDB" id="A0A1G6MUW8"/>
<comment type="subunit">
    <text evidence="5">Homodimer.</text>
</comment>
<reference evidence="7" key="1">
    <citation type="submission" date="2016-10" db="EMBL/GenBank/DDBJ databases">
        <authorList>
            <person name="Varghese N."/>
            <person name="Submissions S."/>
        </authorList>
    </citation>
    <scope>NUCLEOTIDE SEQUENCE [LARGE SCALE GENOMIC DNA]</scope>
    <source>
        <strain evidence="7">DSM 26382</strain>
    </source>
</reference>
<dbReference type="HAMAP" id="MF_00513">
    <property type="entry name" value="HTH_type_ArgP"/>
    <property type="match status" value="1"/>
</dbReference>
<keyword evidence="7" id="KW-1185">Reference proteome</keyword>
<dbReference type="Gene3D" id="3.40.190.290">
    <property type="match status" value="1"/>
</dbReference>
<dbReference type="InterPro" id="IPR000847">
    <property type="entry name" value="LysR_HTH_N"/>
</dbReference>
<dbReference type="NCBIfam" id="NF009888">
    <property type="entry name" value="PRK13348.1"/>
    <property type="match status" value="1"/>
</dbReference>
<dbReference type="InterPro" id="IPR023490">
    <property type="entry name" value="ArgP_gammaproteobact"/>
</dbReference>
<name>A0A1G6MUW8_9GAMM</name>
<organism evidence="6 7">
    <name type="scientific">Ectopseudomonas chengduensis</name>
    <dbReference type="NCBI Taxonomy" id="489632"/>
    <lineage>
        <taxon>Bacteria</taxon>
        <taxon>Pseudomonadati</taxon>
        <taxon>Pseudomonadota</taxon>
        <taxon>Gammaproteobacteria</taxon>
        <taxon>Pseudomonadales</taxon>
        <taxon>Pseudomonadaceae</taxon>
        <taxon>Ectopseudomonas</taxon>
    </lineage>
</organism>
<dbReference type="PRINTS" id="PR00039">
    <property type="entry name" value="HTHLYSR"/>
</dbReference>
<evidence type="ECO:0000256" key="1">
    <source>
        <dbReference type="ARBA" id="ARBA00009437"/>
    </source>
</evidence>
<evidence type="ECO:0000256" key="2">
    <source>
        <dbReference type="ARBA" id="ARBA00023015"/>
    </source>
</evidence>
<proteinExistence type="inferred from homology"/>
<dbReference type="NCBIfam" id="NF002964">
    <property type="entry name" value="PRK03635.1"/>
    <property type="match status" value="1"/>
</dbReference>
<dbReference type="InterPro" id="IPR017685">
    <property type="entry name" value="ArgP"/>
</dbReference>
<keyword evidence="2 5" id="KW-0805">Transcription regulation</keyword>
<dbReference type="Pfam" id="PF00126">
    <property type="entry name" value="HTH_1"/>
    <property type="match status" value="1"/>
</dbReference>
<dbReference type="RefSeq" id="WP_017678089.1">
    <property type="nucleotide sequence ID" value="NZ_FMZQ01000004.1"/>
</dbReference>
<evidence type="ECO:0000256" key="3">
    <source>
        <dbReference type="ARBA" id="ARBA00023125"/>
    </source>
</evidence>